<evidence type="ECO:0000313" key="2">
    <source>
        <dbReference type="Proteomes" id="UP001174908"/>
    </source>
</evidence>
<reference evidence="1" key="1">
    <citation type="submission" date="2023-06" db="EMBL/GenBank/DDBJ databases">
        <authorList>
            <person name="Jiang Y."/>
            <person name="Liu Q."/>
        </authorList>
    </citation>
    <scope>NUCLEOTIDE SEQUENCE</scope>
    <source>
        <strain evidence="1">CGMCC 1.12089</strain>
    </source>
</reference>
<name>A0ABT7N555_9BURK</name>
<proteinExistence type="predicted"/>
<keyword evidence="2" id="KW-1185">Reference proteome</keyword>
<accession>A0ABT7N555</accession>
<evidence type="ECO:0000313" key="1">
    <source>
        <dbReference type="EMBL" id="MDM0043074.1"/>
    </source>
</evidence>
<dbReference type="Proteomes" id="UP001174908">
    <property type="component" value="Unassembled WGS sequence"/>
</dbReference>
<gene>
    <name evidence="1" type="ORF">QTH91_01135</name>
</gene>
<dbReference type="EMBL" id="JASZYV010000001">
    <property type="protein sequence ID" value="MDM0043074.1"/>
    <property type="molecule type" value="Genomic_DNA"/>
</dbReference>
<comment type="caution">
    <text evidence="1">The sequence shown here is derived from an EMBL/GenBank/DDBJ whole genome shotgun (WGS) entry which is preliminary data.</text>
</comment>
<organism evidence="1 2">
    <name type="scientific">Variovorax dokdonensis</name>
    <dbReference type="NCBI Taxonomy" id="344883"/>
    <lineage>
        <taxon>Bacteria</taxon>
        <taxon>Pseudomonadati</taxon>
        <taxon>Pseudomonadota</taxon>
        <taxon>Betaproteobacteria</taxon>
        <taxon>Burkholderiales</taxon>
        <taxon>Comamonadaceae</taxon>
        <taxon>Variovorax</taxon>
    </lineage>
</organism>
<sequence>MALRNDIVHNLLERFDLWLLEGCSAADAHLEQSYGLVDRHMDQLLAWARGMNEAAHATTSFMATSEYREALFAKEPETDGATDHALSELSEYWSVAERLKEAEAFLAVEGSEEAMAFVARVDAEESPSRYRRKSWRQILSGCGILEMQRIALPERAGLHTVFRSKRRA</sequence>
<protein>
    <submittedName>
        <fullName evidence="1">Uncharacterized protein</fullName>
    </submittedName>
</protein>
<dbReference type="RefSeq" id="WP_286658198.1">
    <property type="nucleotide sequence ID" value="NZ_JASZYV010000001.1"/>
</dbReference>